<dbReference type="GO" id="GO:0051213">
    <property type="term" value="F:dioxygenase activity"/>
    <property type="evidence" value="ECO:0007669"/>
    <property type="project" value="UniProtKB-KW"/>
</dbReference>
<keyword evidence="9" id="KW-1185">Reference proteome</keyword>
<dbReference type="CDD" id="cd16350">
    <property type="entry name" value="VOC_like"/>
    <property type="match status" value="1"/>
</dbReference>
<evidence type="ECO:0000256" key="7">
    <source>
        <dbReference type="ARBA" id="ARBA00035045"/>
    </source>
</evidence>
<proteinExistence type="inferred from homology"/>
<dbReference type="PANTHER" id="PTHR31136">
    <property type="entry name" value="DUF1338 DOMAIN-CONTAINING PROTEIN"/>
    <property type="match status" value="1"/>
</dbReference>
<dbReference type="EC" id="1.13.11.93" evidence="6"/>
<evidence type="ECO:0000256" key="4">
    <source>
        <dbReference type="ARBA" id="ARBA00023004"/>
    </source>
</evidence>
<evidence type="ECO:0000256" key="6">
    <source>
        <dbReference type="ARBA" id="ARBA00035023"/>
    </source>
</evidence>
<evidence type="ECO:0000256" key="5">
    <source>
        <dbReference type="ARBA" id="ARBA00035013"/>
    </source>
</evidence>
<dbReference type="SMART" id="SM01150">
    <property type="entry name" value="DUF1338"/>
    <property type="match status" value="1"/>
</dbReference>
<dbReference type="OrthoDB" id="506370at2"/>
<keyword evidence="2" id="KW-0223">Dioxygenase</keyword>
<organism evidence="8 9">
    <name type="scientific">Sediminitomix flava</name>
    <dbReference type="NCBI Taxonomy" id="379075"/>
    <lineage>
        <taxon>Bacteria</taxon>
        <taxon>Pseudomonadati</taxon>
        <taxon>Bacteroidota</taxon>
        <taxon>Cytophagia</taxon>
        <taxon>Cytophagales</taxon>
        <taxon>Flammeovirgaceae</taxon>
        <taxon>Sediminitomix</taxon>
    </lineage>
</organism>
<evidence type="ECO:0000313" key="8">
    <source>
        <dbReference type="EMBL" id="PWJ42308.1"/>
    </source>
</evidence>
<dbReference type="Proteomes" id="UP000245535">
    <property type="component" value="Unassembled WGS sequence"/>
</dbReference>
<accession>A0A315ZBY7</accession>
<sequence length="271" mass="30813">MEHAQFFDTLWNEYTKRTPSAKLIHELFQSKGESEILNDHIAIRTYNHPEIGVEAMSRPFLAVGYEAKGEYRFEKKKLKAVHFEHKTDRNAPKVFISELCVEELSSKAQETIKNVVSAIDFNQLNTEQLVLQGRVWGTPSHATYAALLEESEYAAWVYVYGFCINHFTVNVNALQNFETLESVNQLLKDNGYAMNTSGGEIKGTPAQLLEQSSTLADKYSVEFQEGTYDIPSCYYEFARRYPQADGELYHGFIASSADKIFESTDVKQAAK</sequence>
<evidence type="ECO:0000256" key="1">
    <source>
        <dbReference type="ARBA" id="ARBA00001954"/>
    </source>
</evidence>
<keyword evidence="3" id="KW-0560">Oxidoreductase</keyword>
<comment type="caution">
    <text evidence="8">The sequence shown here is derived from an EMBL/GenBank/DDBJ whole genome shotgun (WGS) entry which is preliminary data.</text>
</comment>
<dbReference type="PANTHER" id="PTHR31136:SF5">
    <property type="entry name" value="2-OXOADIPATE DIOXYGENASE_DECARBOXYLASE, CHLOROPLASTIC"/>
    <property type="match status" value="1"/>
</dbReference>
<dbReference type="Pfam" id="PF07063">
    <property type="entry name" value="HGLS"/>
    <property type="match status" value="1"/>
</dbReference>
<comment type="cofactor">
    <cofactor evidence="1">
        <name>Fe(2+)</name>
        <dbReference type="ChEBI" id="CHEBI:29033"/>
    </cofactor>
</comment>
<protein>
    <recommendedName>
        <fullName evidence="6">2-oxoadipate dioxygenase/decarboxylase</fullName>
        <ecNumber evidence="6">1.13.11.93</ecNumber>
    </recommendedName>
    <alternativeName>
        <fullName evidence="7">2-hydroxyglutarate synthase</fullName>
    </alternativeName>
</protein>
<evidence type="ECO:0000256" key="2">
    <source>
        <dbReference type="ARBA" id="ARBA00022964"/>
    </source>
</evidence>
<dbReference type="EMBL" id="QGDO01000003">
    <property type="protein sequence ID" value="PWJ42308.1"/>
    <property type="molecule type" value="Genomic_DNA"/>
</dbReference>
<dbReference type="InterPro" id="IPR009770">
    <property type="entry name" value="HGLS"/>
</dbReference>
<dbReference type="RefSeq" id="WP_109619145.1">
    <property type="nucleotide sequence ID" value="NZ_QGDO01000003.1"/>
</dbReference>
<gene>
    <name evidence="8" type="ORF">BC781_103560</name>
</gene>
<keyword evidence="4" id="KW-0408">Iron</keyword>
<dbReference type="Gene3D" id="3.10.180.50">
    <property type="match status" value="1"/>
</dbReference>
<comment type="similarity">
    <text evidence="5">Belongs to the 2-oxoadipate dioxygenase/decarboxylase family.</text>
</comment>
<reference evidence="8 9" key="1">
    <citation type="submission" date="2018-03" db="EMBL/GenBank/DDBJ databases">
        <title>Genomic Encyclopedia of Archaeal and Bacterial Type Strains, Phase II (KMG-II): from individual species to whole genera.</title>
        <authorList>
            <person name="Goeker M."/>
        </authorList>
    </citation>
    <scope>NUCLEOTIDE SEQUENCE [LARGE SCALE GENOMIC DNA]</scope>
    <source>
        <strain evidence="8 9">DSM 28229</strain>
    </source>
</reference>
<evidence type="ECO:0000256" key="3">
    <source>
        <dbReference type="ARBA" id="ARBA00023002"/>
    </source>
</evidence>
<evidence type="ECO:0000313" key="9">
    <source>
        <dbReference type="Proteomes" id="UP000245535"/>
    </source>
</evidence>
<name>A0A315ZBY7_SEDFL</name>
<dbReference type="AlphaFoldDB" id="A0A315ZBY7"/>